<keyword evidence="2" id="KW-1185">Reference proteome</keyword>
<dbReference type="EMBL" id="SLWK01000015">
    <property type="protein sequence ID" value="TCO05971.1"/>
    <property type="molecule type" value="Genomic_DNA"/>
</dbReference>
<proteinExistence type="predicted"/>
<dbReference type="Gene3D" id="3.30.420.260">
    <property type="match status" value="1"/>
</dbReference>
<dbReference type="CDD" id="cd24013">
    <property type="entry name" value="ASKHA_ATPase_BT3980-like"/>
    <property type="match status" value="1"/>
</dbReference>
<reference evidence="1 2" key="1">
    <citation type="submission" date="2019-03" db="EMBL/GenBank/DDBJ databases">
        <title>Genomic Encyclopedia of Type Strains, Phase IV (KMG-IV): sequencing the most valuable type-strain genomes for metagenomic binning, comparative biology and taxonomic classification.</title>
        <authorList>
            <person name="Goeker M."/>
        </authorList>
    </citation>
    <scope>NUCLEOTIDE SEQUENCE [LARGE SCALE GENOMIC DNA]</scope>
    <source>
        <strain evidence="1 2">DSM 24179</strain>
    </source>
</reference>
<gene>
    <name evidence="1" type="ORF">EV194_11519</name>
</gene>
<sequence>MTNFSVVDDTFDPGVTSSYFLSIQISLDGFSFCTLDPVRNKYIQFQHIQFDKSLPLNQQVEESFLKNEKLNLPYKKTLVLMPTNKSTLVPSALFEQSKREQWLKFCHQMPEDHLVFYNKIKMADAYNVFAVPKPIHDLLFRQFPDPLFFHQYTPVIESNLAINISGREKTLLFINLANNYFDLFAFKNNNLKLCNSYSIKTENDFIYFTLFVFEQLKLQPADTEILISGYHTNGDEMIRHLRKYIRKVKQVSIPHHFQYSHMFREINNQPFYNLLSLPVCV</sequence>
<dbReference type="InterPro" id="IPR024213">
    <property type="entry name" value="DUF3822"/>
</dbReference>
<dbReference type="AlphaFoldDB" id="A0A4R2GDR5"/>
<dbReference type="RefSeq" id="WP_243699425.1">
    <property type="nucleotide sequence ID" value="NZ_SLWK01000015.1"/>
</dbReference>
<name>A0A4R2GDR5_9BACT</name>
<evidence type="ECO:0000313" key="1">
    <source>
        <dbReference type="EMBL" id="TCO05971.1"/>
    </source>
</evidence>
<dbReference type="Gene3D" id="3.30.420.250">
    <property type="match status" value="1"/>
</dbReference>
<dbReference type="Proteomes" id="UP000295221">
    <property type="component" value="Unassembled WGS sequence"/>
</dbReference>
<accession>A0A4R2GDR5</accession>
<evidence type="ECO:0000313" key="2">
    <source>
        <dbReference type="Proteomes" id="UP000295221"/>
    </source>
</evidence>
<organism evidence="1 2">
    <name type="scientific">Natronoflexus pectinivorans</name>
    <dbReference type="NCBI Taxonomy" id="682526"/>
    <lineage>
        <taxon>Bacteria</taxon>
        <taxon>Pseudomonadati</taxon>
        <taxon>Bacteroidota</taxon>
        <taxon>Bacteroidia</taxon>
        <taxon>Marinilabiliales</taxon>
        <taxon>Marinilabiliaceae</taxon>
        <taxon>Natronoflexus</taxon>
    </lineage>
</organism>
<protein>
    <submittedName>
        <fullName evidence="1">Uncharacterized protein DUF3822</fullName>
    </submittedName>
</protein>
<dbReference type="Pfam" id="PF12864">
    <property type="entry name" value="DUF3822"/>
    <property type="match status" value="1"/>
</dbReference>
<comment type="caution">
    <text evidence="1">The sequence shown here is derived from an EMBL/GenBank/DDBJ whole genome shotgun (WGS) entry which is preliminary data.</text>
</comment>